<feature type="non-terminal residue" evidence="1">
    <location>
        <position position="1"/>
    </location>
</feature>
<organism evidence="1 2">
    <name type="scientific">Mya arenaria</name>
    <name type="common">Soft-shell clam</name>
    <dbReference type="NCBI Taxonomy" id="6604"/>
    <lineage>
        <taxon>Eukaryota</taxon>
        <taxon>Metazoa</taxon>
        <taxon>Spiralia</taxon>
        <taxon>Lophotrochozoa</taxon>
        <taxon>Mollusca</taxon>
        <taxon>Bivalvia</taxon>
        <taxon>Autobranchia</taxon>
        <taxon>Heteroconchia</taxon>
        <taxon>Euheterodonta</taxon>
        <taxon>Imparidentia</taxon>
        <taxon>Neoheterodontei</taxon>
        <taxon>Myida</taxon>
        <taxon>Myoidea</taxon>
        <taxon>Myidae</taxon>
        <taxon>Mya</taxon>
    </lineage>
</organism>
<name>A0ABY7EIX5_MYAAR</name>
<dbReference type="Proteomes" id="UP001164746">
    <property type="component" value="Chromosome 7"/>
</dbReference>
<dbReference type="EMBL" id="CP111018">
    <property type="protein sequence ID" value="WAR09935.1"/>
    <property type="molecule type" value="Genomic_DNA"/>
</dbReference>
<accession>A0ABY7EIX5</accession>
<protein>
    <submittedName>
        <fullName evidence="1">Uncharacterized protein</fullName>
    </submittedName>
</protein>
<evidence type="ECO:0000313" key="2">
    <source>
        <dbReference type="Proteomes" id="UP001164746"/>
    </source>
</evidence>
<gene>
    <name evidence="1" type="ORF">MAR_035011</name>
</gene>
<sequence length="68" mass="8313">MSFRFQIRSRSKRNQVSRNVVWRKFLSFNQMSRMIFPRWQTTEMANLEYHTLSTKRSKTSQFLCSSQT</sequence>
<keyword evidence="2" id="KW-1185">Reference proteome</keyword>
<proteinExistence type="predicted"/>
<reference evidence="1" key="1">
    <citation type="submission" date="2022-11" db="EMBL/GenBank/DDBJ databases">
        <title>Centuries of genome instability and evolution in soft-shell clam transmissible cancer (bioRxiv).</title>
        <authorList>
            <person name="Hart S.F.M."/>
            <person name="Yonemitsu M.A."/>
            <person name="Giersch R.M."/>
            <person name="Beal B.F."/>
            <person name="Arriagada G."/>
            <person name="Davis B.W."/>
            <person name="Ostrander E.A."/>
            <person name="Goff S.P."/>
            <person name="Metzger M.J."/>
        </authorList>
    </citation>
    <scope>NUCLEOTIDE SEQUENCE</scope>
    <source>
        <strain evidence="1">MELC-2E11</strain>
        <tissue evidence="1">Siphon/mantle</tissue>
    </source>
</reference>
<evidence type="ECO:0000313" key="1">
    <source>
        <dbReference type="EMBL" id="WAR09935.1"/>
    </source>
</evidence>